<gene>
    <name evidence="1" type="ORF">L3X38_028384</name>
</gene>
<accession>A0AAD4Z0D5</accession>
<keyword evidence="2" id="KW-1185">Reference proteome</keyword>
<evidence type="ECO:0000313" key="2">
    <source>
        <dbReference type="Proteomes" id="UP001054821"/>
    </source>
</evidence>
<comment type="caution">
    <text evidence="1">The sequence shown here is derived from an EMBL/GenBank/DDBJ whole genome shotgun (WGS) entry which is preliminary data.</text>
</comment>
<proteinExistence type="predicted"/>
<reference evidence="1 2" key="1">
    <citation type="journal article" date="2022" name="G3 (Bethesda)">
        <title>Whole-genome sequence and methylome profiling of the almond [Prunus dulcis (Mill.) D.A. Webb] cultivar 'Nonpareil'.</title>
        <authorList>
            <person name="D'Amico-Willman K.M."/>
            <person name="Ouma W.Z."/>
            <person name="Meulia T."/>
            <person name="Sideli G.M."/>
            <person name="Gradziel T.M."/>
            <person name="Fresnedo-Ramirez J."/>
        </authorList>
    </citation>
    <scope>NUCLEOTIDE SEQUENCE [LARGE SCALE GENOMIC DNA]</scope>
    <source>
        <strain evidence="1">Clone GOH B32 T37-40</strain>
    </source>
</reference>
<sequence length="130" mass="14527">MSLNNPNGKEQYRDKSRAIQTELDQDTARTQLLSLERKPFRTTPRSEEVWKNGVVCKNFSYNGLLSSKSSLDEPQINKKMMMAGKLALSPFGSCSSPREGTYIIISDHVHEPTASCLLDRSMTGIMLATV</sequence>
<dbReference type="AlphaFoldDB" id="A0AAD4Z0D5"/>
<evidence type="ECO:0000313" key="1">
    <source>
        <dbReference type="EMBL" id="KAI5328987.1"/>
    </source>
</evidence>
<dbReference type="Proteomes" id="UP001054821">
    <property type="component" value="Chromosome 5"/>
</dbReference>
<organism evidence="1 2">
    <name type="scientific">Prunus dulcis</name>
    <name type="common">Almond</name>
    <name type="synonym">Amygdalus dulcis</name>
    <dbReference type="NCBI Taxonomy" id="3755"/>
    <lineage>
        <taxon>Eukaryota</taxon>
        <taxon>Viridiplantae</taxon>
        <taxon>Streptophyta</taxon>
        <taxon>Embryophyta</taxon>
        <taxon>Tracheophyta</taxon>
        <taxon>Spermatophyta</taxon>
        <taxon>Magnoliopsida</taxon>
        <taxon>eudicotyledons</taxon>
        <taxon>Gunneridae</taxon>
        <taxon>Pentapetalae</taxon>
        <taxon>rosids</taxon>
        <taxon>fabids</taxon>
        <taxon>Rosales</taxon>
        <taxon>Rosaceae</taxon>
        <taxon>Amygdaloideae</taxon>
        <taxon>Amygdaleae</taxon>
        <taxon>Prunus</taxon>
    </lineage>
</organism>
<name>A0AAD4Z0D5_PRUDU</name>
<protein>
    <submittedName>
        <fullName evidence="1">Uncharacterized protein</fullName>
    </submittedName>
</protein>
<dbReference type="EMBL" id="JAJFAZ020000005">
    <property type="protein sequence ID" value="KAI5328987.1"/>
    <property type="molecule type" value="Genomic_DNA"/>
</dbReference>